<accession>A0A382U7K2</accession>
<sequence length="56" mass="6395">RREFEGTHVLELRLRGSCGYEYGYDQQKGTYTIHRSLLAEKTKHTAPRVSGDGVKV</sequence>
<reference evidence="1" key="1">
    <citation type="submission" date="2018-05" db="EMBL/GenBank/DDBJ databases">
        <authorList>
            <person name="Lanie J.A."/>
            <person name="Ng W.-L."/>
            <person name="Kazmierczak K.M."/>
            <person name="Andrzejewski T.M."/>
            <person name="Davidsen T.M."/>
            <person name="Wayne K.J."/>
            <person name="Tettelin H."/>
            <person name="Glass J.I."/>
            <person name="Rusch D."/>
            <person name="Podicherti R."/>
            <person name="Tsui H.-C.T."/>
            <person name="Winkler M.E."/>
        </authorList>
    </citation>
    <scope>NUCLEOTIDE SEQUENCE</scope>
</reference>
<dbReference type="EMBL" id="UINC01142123">
    <property type="protein sequence ID" value="SVD30270.1"/>
    <property type="molecule type" value="Genomic_DNA"/>
</dbReference>
<gene>
    <name evidence="1" type="ORF">METZ01_LOCUS383124</name>
</gene>
<organism evidence="1">
    <name type="scientific">marine metagenome</name>
    <dbReference type="NCBI Taxonomy" id="408172"/>
    <lineage>
        <taxon>unclassified sequences</taxon>
        <taxon>metagenomes</taxon>
        <taxon>ecological metagenomes</taxon>
    </lineage>
</organism>
<dbReference type="AlphaFoldDB" id="A0A382U7K2"/>
<name>A0A382U7K2_9ZZZZ</name>
<evidence type="ECO:0000313" key="1">
    <source>
        <dbReference type="EMBL" id="SVD30270.1"/>
    </source>
</evidence>
<proteinExistence type="predicted"/>
<feature type="non-terminal residue" evidence="1">
    <location>
        <position position="1"/>
    </location>
</feature>
<protein>
    <submittedName>
        <fullName evidence="1">Uncharacterized protein</fullName>
    </submittedName>
</protein>